<evidence type="ECO:0000256" key="1">
    <source>
        <dbReference type="ARBA" id="ARBA00022491"/>
    </source>
</evidence>
<dbReference type="InterPro" id="IPR001647">
    <property type="entry name" value="HTH_TetR"/>
</dbReference>
<keyword evidence="3" id="KW-0238">DNA-binding</keyword>
<dbReference type="InterPro" id="IPR036271">
    <property type="entry name" value="Tet_transcr_reg_TetR-rel_C_sf"/>
</dbReference>
<dbReference type="SUPFAM" id="SSF48498">
    <property type="entry name" value="Tetracyclin repressor-like, C-terminal domain"/>
    <property type="match status" value="1"/>
</dbReference>
<organism evidence="7">
    <name type="scientific">freshwater metagenome</name>
    <dbReference type="NCBI Taxonomy" id="449393"/>
    <lineage>
        <taxon>unclassified sequences</taxon>
        <taxon>metagenomes</taxon>
        <taxon>ecological metagenomes</taxon>
    </lineage>
</organism>
<proteinExistence type="predicted"/>
<name>A0A6J6WS73_9ZZZZ</name>
<dbReference type="EMBL" id="CAFAAI010000012">
    <property type="protein sequence ID" value="CAB4787550.1"/>
    <property type="molecule type" value="Genomic_DNA"/>
</dbReference>
<dbReference type="AlphaFoldDB" id="A0A6J6WS73"/>
<evidence type="ECO:0000256" key="2">
    <source>
        <dbReference type="ARBA" id="ARBA00023015"/>
    </source>
</evidence>
<dbReference type="InterPro" id="IPR039538">
    <property type="entry name" value="BetI_C"/>
</dbReference>
<dbReference type="GO" id="GO:0003677">
    <property type="term" value="F:DNA binding"/>
    <property type="evidence" value="ECO:0007669"/>
    <property type="project" value="UniProtKB-KW"/>
</dbReference>
<dbReference type="InterPro" id="IPR009057">
    <property type="entry name" value="Homeodomain-like_sf"/>
</dbReference>
<feature type="domain" description="BetI-type transcriptional repressor C-terminal" evidence="6">
    <location>
        <begin position="57"/>
        <end position="151"/>
    </location>
</feature>
<evidence type="ECO:0000256" key="3">
    <source>
        <dbReference type="ARBA" id="ARBA00023125"/>
    </source>
</evidence>
<feature type="domain" description="HTH tetR-type" evidence="5">
    <location>
        <begin position="1"/>
        <end position="34"/>
    </location>
</feature>
<sequence length="163" mass="17960">MEGVSLRAVARRLGATTGLVSHHFADRAELTEAALDHAAAVIVTRVMKMPGSTDVFDVLAAVLPIDAVTIENWRFAFSVRTSAMFDPDLRRFDRMILEHWNSYLPGQLAGRVEGDLHDACRHLIALVDGIALQAVLNPLDWPADKQIHHLRLGYSALVTGARQ</sequence>
<keyword evidence="1" id="KW-0678">Repressor</keyword>
<evidence type="ECO:0000259" key="5">
    <source>
        <dbReference type="Pfam" id="PF00440"/>
    </source>
</evidence>
<dbReference type="Pfam" id="PF00440">
    <property type="entry name" value="TetR_N"/>
    <property type="match status" value="1"/>
</dbReference>
<keyword evidence="4" id="KW-0804">Transcription</keyword>
<accession>A0A6J6WS73</accession>
<gene>
    <name evidence="7" type="ORF">UFOPK2992_00162</name>
</gene>
<evidence type="ECO:0000313" key="7">
    <source>
        <dbReference type="EMBL" id="CAB4787550.1"/>
    </source>
</evidence>
<dbReference type="SUPFAM" id="SSF46689">
    <property type="entry name" value="Homeodomain-like"/>
    <property type="match status" value="1"/>
</dbReference>
<evidence type="ECO:0000256" key="4">
    <source>
        <dbReference type="ARBA" id="ARBA00023163"/>
    </source>
</evidence>
<protein>
    <submittedName>
        <fullName evidence="7">Unannotated protein</fullName>
    </submittedName>
</protein>
<dbReference type="Pfam" id="PF13977">
    <property type="entry name" value="TetR_C_6"/>
    <property type="match status" value="1"/>
</dbReference>
<dbReference type="Gene3D" id="1.10.357.10">
    <property type="entry name" value="Tetracycline Repressor, domain 2"/>
    <property type="match status" value="1"/>
</dbReference>
<evidence type="ECO:0000259" key="6">
    <source>
        <dbReference type="Pfam" id="PF13977"/>
    </source>
</evidence>
<keyword evidence="2" id="KW-0805">Transcription regulation</keyword>
<reference evidence="7" key="1">
    <citation type="submission" date="2020-05" db="EMBL/GenBank/DDBJ databases">
        <authorList>
            <person name="Chiriac C."/>
            <person name="Salcher M."/>
            <person name="Ghai R."/>
            <person name="Kavagutti S V."/>
        </authorList>
    </citation>
    <scope>NUCLEOTIDE SEQUENCE</scope>
</reference>